<dbReference type="GO" id="GO:0043161">
    <property type="term" value="P:proteasome-mediated ubiquitin-dependent protein catabolic process"/>
    <property type="evidence" value="ECO:0007669"/>
    <property type="project" value="TreeGrafter"/>
</dbReference>
<feature type="compositionally biased region" description="Polar residues" evidence="2">
    <location>
        <begin position="421"/>
        <end position="439"/>
    </location>
</feature>
<feature type="compositionally biased region" description="Gly residues" evidence="2">
    <location>
        <begin position="323"/>
        <end position="332"/>
    </location>
</feature>
<dbReference type="GO" id="GO:0045721">
    <property type="term" value="P:negative regulation of gluconeogenesis"/>
    <property type="evidence" value="ECO:0007669"/>
    <property type="project" value="TreeGrafter"/>
</dbReference>
<feature type="compositionally biased region" description="Basic and acidic residues" evidence="2">
    <location>
        <begin position="231"/>
        <end position="248"/>
    </location>
</feature>
<accession>A0A9P5VHP6</accession>
<dbReference type="EMBL" id="JAAAUY010001109">
    <property type="protein sequence ID" value="KAF9324322.1"/>
    <property type="molecule type" value="Genomic_DNA"/>
</dbReference>
<feature type="compositionally biased region" description="Low complexity" evidence="2">
    <location>
        <begin position="380"/>
        <end position="405"/>
    </location>
</feature>
<dbReference type="GO" id="GO:0034657">
    <property type="term" value="C:GID complex"/>
    <property type="evidence" value="ECO:0007669"/>
    <property type="project" value="TreeGrafter"/>
</dbReference>
<protein>
    <recommendedName>
        <fullName evidence="5">Vacuolar import and degradation protein-domain-containing protein</fullName>
    </recommendedName>
</protein>
<feature type="region of interest" description="Disordered" evidence="2">
    <location>
        <begin position="1"/>
        <end position="32"/>
    </location>
</feature>
<feature type="region of interest" description="Disordered" evidence="2">
    <location>
        <begin position="323"/>
        <end position="346"/>
    </location>
</feature>
<feature type="region of interest" description="Disordered" evidence="2">
    <location>
        <begin position="88"/>
        <end position="117"/>
    </location>
</feature>
<dbReference type="PANTHER" id="PTHR14534">
    <property type="entry name" value="VACUOLAR IMPORT AND DEGRADATION PROTEIN 24"/>
    <property type="match status" value="1"/>
</dbReference>
<evidence type="ECO:0008006" key="5">
    <source>
        <dbReference type="Google" id="ProtNLM"/>
    </source>
</evidence>
<gene>
    <name evidence="3" type="ORF">BG006_000657</name>
</gene>
<feature type="region of interest" description="Disordered" evidence="2">
    <location>
        <begin position="46"/>
        <end position="70"/>
    </location>
</feature>
<dbReference type="GO" id="GO:0005773">
    <property type="term" value="C:vacuole"/>
    <property type="evidence" value="ECO:0007669"/>
    <property type="project" value="GOC"/>
</dbReference>
<dbReference type="Proteomes" id="UP000696485">
    <property type="component" value="Unassembled WGS sequence"/>
</dbReference>
<evidence type="ECO:0000256" key="2">
    <source>
        <dbReference type="SAM" id="MobiDB-lite"/>
    </source>
</evidence>
<name>A0A9P5VHP6_9FUNG</name>
<sequence length="693" mass="75834">MSSHQGQGQGQGGQGQATRQLRNESTPHTRRLRHQLLATLEALDSDADASSDLSLSEVDQLPESESGFSEFETPLAGRWDMAAHWGDYSEGVEGDADDDDGDDEERDIDTDLSEGPRRSINLDLGRIQEILSSSPSSTPIIITATSTSPPHSSSHDSLLGPLLASSTTTIANSNPREQVSLSSGLSTNGESWLHRNAPRPFTPFMDMASTPVLSPEPFLVSRQDEVNTDSYHGDMEDSQGESHQEVTRGETSVTTERQQDRDMSPSILRSNFGRSDSARARALVRPSPPLLSREERRHIMSAAAGGIGGIGGIGGVGLGGAGGEGGAGGAASGEGRSITHSLSRERERRLITRPGFWTSPRTHQLSPYWTALARHLPRVTASSISSRSSSRVSSASSSRTASPVIDNRLASFSKPPEDESVSQMDHQGSQGDGDTTFTDSQHHHRRLVSTSIASLPLFVSSAFSPHASLGVHGVGSMVEGVAHRPTKRNYRRPCCFLQPGQKFHGTQNLKSHTSNLVGQRTGQLEEWDVKVTISAVDYNAATVFGLMEAMDVPMSESNVVTFWEGEIIDFENHNFWTKKWAAKAKTDLEHWKRLEAFQGVEERYIIRGAKNGKFVGHISQKYIFMRWKEKHFVNSSEHTSVLTIAGFYYIAMRRSDGAIEGYYHDQQSTPFQHLCLQPTFESRGFSSAIFEPA</sequence>
<organism evidence="3 4">
    <name type="scientific">Podila minutissima</name>
    <dbReference type="NCBI Taxonomy" id="64525"/>
    <lineage>
        <taxon>Eukaryota</taxon>
        <taxon>Fungi</taxon>
        <taxon>Fungi incertae sedis</taxon>
        <taxon>Mucoromycota</taxon>
        <taxon>Mortierellomycotina</taxon>
        <taxon>Mortierellomycetes</taxon>
        <taxon>Mortierellales</taxon>
        <taxon>Mortierellaceae</taxon>
        <taxon>Podila</taxon>
    </lineage>
</organism>
<evidence type="ECO:0000313" key="3">
    <source>
        <dbReference type="EMBL" id="KAF9324322.1"/>
    </source>
</evidence>
<dbReference type="GO" id="GO:0007039">
    <property type="term" value="P:protein catabolic process in the vacuole"/>
    <property type="evidence" value="ECO:0007669"/>
    <property type="project" value="TreeGrafter"/>
</dbReference>
<feature type="compositionally biased region" description="Acidic residues" evidence="2">
    <location>
        <begin position="90"/>
        <end position="112"/>
    </location>
</feature>
<comment type="caution">
    <text evidence="3">The sequence shown here is derived from an EMBL/GenBank/DDBJ whole genome shotgun (WGS) entry which is preliminary data.</text>
</comment>
<feature type="region of interest" description="Disordered" evidence="2">
    <location>
        <begin position="380"/>
        <end position="443"/>
    </location>
</feature>
<proteinExistence type="inferred from homology"/>
<dbReference type="PANTHER" id="PTHR14534:SF3">
    <property type="entry name" value="GID COMPLEX SUBUNIT 4 HOMOLOG"/>
    <property type="match status" value="1"/>
</dbReference>
<feature type="region of interest" description="Disordered" evidence="2">
    <location>
        <begin position="228"/>
        <end position="274"/>
    </location>
</feature>
<dbReference type="AlphaFoldDB" id="A0A9P5VHP6"/>
<comment type="similarity">
    <text evidence="1">Belongs to the GID4/VID24 family.</text>
</comment>
<dbReference type="Pfam" id="PF09783">
    <property type="entry name" value="Vac_ImportDeg"/>
    <property type="match status" value="1"/>
</dbReference>
<dbReference type="GO" id="GO:0006623">
    <property type="term" value="P:protein targeting to vacuole"/>
    <property type="evidence" value="ECO:0007669"/>
    <property type="project" value="TreeGrafter"/>
</dbReference>
<evidence type="ECO:0000313" key="4">
    <source>
        <dbReference type="Proteomes" id="UP000696485"/>
    </source>
</evidence>
<evidence type="ECO:0000256" key="1">
    <source>
        <dbReference type="ARBA" id="ARBA00061469"/>
    </source>
</evidence>
<dbReference type="InterPro" id="IPR018618">
    <property type="entry name" value="GID4/10-like"/>
</dbReference>
<keyword evidence="4" id="KW-1185">Reference proteome</keyword>
<reference evidence="3" key="1">
    <citation type="journal article" date="2020" name="Fungal Divers.">
        <title>Resolving the Mortierellaceae phylogeny through synthesis of multi-gene phylogenetics and phylogenomics.</title>
        <authorList>
            <person name="Vandepol N."/>
            <person name="Liber J."/>
            <person name="Desiro A."/>
            <person name="Na H."/>
            <person name="Kennedy M."/>
            <person name="Barry K."/>
            <person name="Grigoriev I.V."/>
            <person name="Miller A.N."/>
            <person name="O'Donnell K."/>
            <person name="Stajich J.E."/>
            <person name="Bonito G."/>
        </authorList>
    </citation>
    <scope>NUCLEOTIDE SEQUENCE</scope>
    <source>
        <strain evidence="3">NVP1</strain>
    </source>
</reference>